<evidence type="ECO:0000313" key="2">
    <source>
        <dbReference type="Proteomes" id="UP001055868"/>
    </source>
</evidence>
<accession>A0ABY4N7R3</accession>
<sequence>MIIENEDQAARMAIRTPSFDAHFIISYEYRGPSYMQEQFVDSFECAADECRNTWRADGTPWEIQSTVPDETGYRPFFFFDESGH</sequence>
<dbReference type="Proteomes" id="UP001055868">
    <property type="component" value="Chromosome"/>
</dbReference>
<dbReference type="RefSeq" id="WP_239201724.1">
    <property type="nucleotide sequence ID" value="NZ_CP097218.1"/>
</dbReference>
<gene>
    <name evidence="1" type="ORF">M4486_04600</name>
</gene>
<organism evidence="1 2">
    <name type="scientific">Brachybacterium kimchii</name>
    <dbReference type="NCBI Taxonomy" id="2942909"/>
    <lineage>
        <taxon>Bacteria</taxon>
        <taxon>Bacillati</taxon>
        <taxon>Actinomycetota</taxon>
        <taxon>Actinomycetes</taxon>
        <taxon>Micrococcales</taxon>
        <taxon>Dermabacteraceae</taxon>
        <taxon>Brachybacterium</taxon>
    </lineage>
</organism>
<proteinExistence type="predicted"/>
<keyword evidence="2" id="KW-1185">Reference proteome</keyword>
<evidence type="ECO:0000313" key="1">
    <source>
        <dbReference type="EMBL" id="UQN30598.1"/>
    </source>
</evidence>
<dbReference type="EMBL" id="CP097218">
    <property type="protein sequence ID" value="UQN30598.1"/>
    <property type="molecule type" value="Genomic_DNA"/>
</dbReference>
<reference evidence="1" key="1">
    <citation type="submission" date="2022-05" db="EMBL/GenBank/DDBJ databases">
        <title>Genomic analysis of Brachybacterium sp. CBA3104.</title>
        <authorList>
            <person name="Roh S.W."/>
            <person name="Kim Y.B."/>
            <person name="Kim Y."/>
        </authorList>
    </citation>
    <scope>NUCLEOTIDE SEQUENCE</scope>
    <source>
        <strain evidence="1">CBA3104</strain>
    </source>
</reference>
<protein>
    <submittedName>
        <fullName evidence="1">Uncharacterized protein</fullName>
    </submittedName>
</protein>
<name>A0ABY4N7R3_9MICO</name>